<gene>
    <name evidence="2" type="ORF">CYMTET_14851</name>
</gene>
<protein>
    <submittedName>
        <fullName evidence="2">Uncharacterized protein</fullName>
    </submittedName>
</protein>
<sequence length="212" mass="22901">MLRFLTEVQVDSRECEVYEEEAGEVGYLASSWKKLRKVFFGGRVSKDGTRLSPVSDSASQTGVFGRTWSALFGSKEPAQEASDFEQGAHEDLTAPAKEVEVDKTAENEEEVPGEEMILDLNNADEACPVPVVVKPSQVSEEAAPTLPTPTDEDENAEGISELSSEVDEVELQAEKPCPDAQASVIITLSSQALPIQCSVEEVQPLPNLGIAF</sequence>
<dbReference type="EMBL" id="LGRX02006244">
    <property type="protein sequence ID" value="KAK3277126.1"/>
    <property type="molecule type" value="Genomic_DNA"/>
</dbReference>
<name>A0AAE0L9I3_9CHLO</name>
<evidence type="ECO:0000256" key="1">
    <source>
        <dbReference type="SAM" id="MobiDB-lite"/>
    </source>
</evidence>
<proteinExistence type="predicted"/>
<evidence type="ECO:0000313" key="2">
    <source>
        <dbReference type="EMBL" id="KAK3277126.1"/>
    </source>
</evidence>
<reference evidence="2 3" key="1">
    <citation type="journal article" date="2015" name="Genome Biol. Evol.">
        <title>Comparative Genomics of a Bacterivorous Green Alga Reveals Evolutionary Causalities and Consequences of Phago-Mixotrophic Mode of Nutrition.</title>
        <authorList>
            <person name="Burns J.A."/>
            <person name="Paasch A."/>
            <person name="Narechania A."/>
            <person name="Kim E."/>
        </authorList>
    </citation>
    <scope>NUCLEOTIDE SEQUENCE [LARGE SCALE GENOMIC DNA]</scope>
    <source>
        <strain evidence="2 3">PLY_AMNH</strain>
    </source>
</reference>
<dbReference type="AlphaFoldDB" id="A0AAE0L9I3"/>
<organism evidence="2 3">
    <name type="scientific">Cymbomonas tetramitiformis</name>
    <dbReference type="NCBI Taxonomy" id="36881"/>
    <lineage>
        <taxon>Eukaryota</taxon>
        <taxon>Viridiplantae</taxon>
        <taxon>Chlorophyta</taxon>
        <taxon>Pyramimonadophyceae</taxon>
        <taxon>Pyramimonadales</taxon>
        <taxon>Pyramimonadaceae</taxon>
        <taxon>Cymbomonas</taxon>
    </lineage>
</organism>
<comment type="caution">
    <text evidence="2">The sequence shown here is derived from an EMBL/GenBank/DDBJ whole genome shotgun (WGS) entry which is preliminary data.</text>
</comment>
<keyword evidence="3" id="KW-1185">Reference proteome</keyword>
<accession>A0AAE0L9I3</accession>
<dbReference type="Proteomes" id="UP001190700">
    <property type="component" value="Unassembled WGS sequence"/>
</dbReference>
<evidence type="ECO:0000313" key="3">
    <source>
        <dbReference type="Proteomes" id="UP001190700"/>
    </source>
</evidence>
<feature type="region of interest" description="Disordered" evidence="1">
    <location>
        <begin position="136"/>
        <end position="168"/>
    </location>
</feature>